<comment type="caution">
    <text evidence="1">The sequence shown here is derived from an EMBL/GenBank/DDBJ whole genome shotgun (WGS) entry which is preliminary data.</text>
</comment>
<evidence type="ECO:0000313" key="1">
    <source>
        <dbReference type="EMBL" id="KAK1843778.1"/>
    </source>
</evidence>
<accession>A0AAD9A929</accession>
<protein>
    <submittedName>
        <fullName evidence="1">Uncharacterized protein</fullName>
    </submittedName>
</protein>
<evidence type="ECO:0000313" key="2">
    <source>
        <dbReference type="Proteomes" id="UP001243330"/>
    </source>
</evidence>
<dbReference type="AlphaFoldDB" id="A0AAD9A929"/>
<organism evidence="1 2">
    <name type="scientific">Colletotrichum chrysophilum</name>
    <dbReference type="NCBI Taxonomy" id="1836956"/>
    <lineage>
        <taxon>Eukaryota</taxon>
        <taxon>Fungi</taxon>
        <taxon>Dikarya</taxon>
        <taxon>Ascomycota</taxon>
        <taxon>Pezizomycotina</taxon>
        <taxon>Sordariomycetes</taxon>
        <taxon>Hypocreomycetidae</taxon>
        <taxon>Glomerellales</taxon>
        <taxon>Glomerellaceae</taxon>
        <taxon>Colletotrichum</taxon>
        <taxon>Colletotrichum gloeosporioides species complex</taxon>
    </lineage>
</organism>
<sequence length="96" mass="10751">MTDITASSSHPIIPVASMIPCVLVLRGNRPLQTFPAKSTSVPEIPDALLKASRVSLEKQRPEPRCWCSLRWPFVKETRSAREGLRGTAGLRQFEMF</sequence>
<proteinExistence type="predicted"/>
<gene>
    <name evidence="1" type="ORF">CCHR01_13567</name>
</gene>
<name>A0AAD9A929_9PEZI</name>
<dbReference type="Proteomes" id="UP001243330">
    <property type="component" value="Unassembled WGS sequence"/>
</dbReference>
<keyword evidence="2" id="KW-1185">Reference proteome</keyword>
<dbReference type="EMBL" id="JAQOWY010000340">
    <property type="protein sequence ID" value="KAK1843778.1"/>
    <property type="molecule type" value="Genomic_DNA"/>
</dbReference>
<reference evidence="1" key="1">
    <citation type="submission" date="2023-01" db="EMBL/GenBank/DDBJ databases">
        <title>Colletotrichum chrysophilum M932 genome sequence.</title>
        <authorList>
            <person name="Baroncelli R."/>
        </authorList>
    </citation>
    <scope>NUCLEOTIDE SEQUENCE</scope>
    <source>
        <strain evidence="1">M932</strain>
    </source>
</reference>